<dbReference type="PATRIC" id="fig|749927.5.peg.4144"/>
<dbReference type="KEGG" id="amd:AMED_4006"/>
<dbReference type="InterPro" id="IPR025736">
    <property type="entry name" value="PucR_C-HTH_dom"/>
</dbReference>
<evidence type="ECO:0000313" key="5">
    <source>
        <dbReference type="EMBL" id="ADJ45783.1"/>
    </source>
</evidence>
<dbReference type="AlphaFoldDB" id="A0A0H3D6T9"/>
<evidence type="ECO:0000259" key="2">
    <source>
        <dbReference type="Pfam" id="PF13556"/>
    </source>
</evidence>
<accession>A0A0H3D6T9</accession>
<evidence type="ECO:0008006" key="7">
    <source>
        <dbReference type="Google" id="ProtNLM"/>
    </source>
</evidence>
<evidence type="ECO:0000256" key="1">
    <source>
        <dbReference type="ARBA" id="ARBA00006754"/>
    </source>
</evidence>
<gene>
    <name evidence="5" type="ordered locus">AMED_4006</name>
</gene>
<feature type="domain" description="PucR C-terminal helix-turn-helix" evidence="2">
    <location>
        <begin position="321"/>
        <end position="379"/>
    </location>
</feature>
<dbReference type="InterPro" id="IPR025751">
    <property type="entry name" value="RsbRD_N_dom"/>
</dbReference>
<dbReference type="Proteomes" id="UP000000328">
    <property type="component" value="Chromosome"/>
</dbReference>
<dbReference type="OrthoDB" id="3196285at2"/>
<dbReference type="Pfam" id="PF14361">
    <property type="entry name" value="RsbRD_N"/>
    <property type="match status" value="1"/>
</dbReference>
<feature type="domain" description="CdaR GGDEF-like" evidence="4">
    <location>
        <begin position="162"/>
        <end position="271"/>
    </location>
</feature>
<dbReference type="PANTHER" id="PTHR33744">
    <property type="entry name" value="CARBOHYDRATE DIACID REGULATOR"/>
    <property type="match status" value="1"/>
</dbReference>
<dbReference type="InterPro" id="IPR041522">
    <property type="entry name" value="CdaR_GGDEF"/>
</dbReference>
<dbReference type="Pfam" id="PF13556">
    <property type="entry name" value="HTH_30"/>
    <property type="match status" value="1"/>
</dbReference>
<reference evidence="5 6" key="1">
    <citation type="journal article" date="2010" name="Cell Res.">
        <title>Complete genome sequence of the rifamycin SV-producing Amycolatopsis mediterranei U32 revealed its genetic characteristics in phylogeny and metabolism.</title>
        <authorList>
            <person name="Zhao W."/>
            <person name="Zhong Y."/>
            <person name="Yuan H."/>
            <person name="Wang J."/>
            <person name="Zheng H."/>
            <person name="Wang Y."/>
            <person name="Cen X."/>
            <person name="Xu F."/>
            <person name="Bai J."/>
            <person name="Han X."/>
            <person name="Lu G."/>
            <person name="Zhu Y."/>
            <person name="Shao Z."/>
            <person name="Yan H."/>
            <person name="Li C."/>
            <person name="Peng N."/>
            <person name="Zhang Z."/>
            <person name="Zhang Y."/>
            <person name="Lin W."/>
            <person name="Fan Y."/>
            <person name="Qin Z."/>
            <person name="Hu Y."/>
            <person name="Zhu B."/>
            <person name="Wang S."/>
            <person name="Ding X."/>
            <person name="Zhao G.P."/>
        </authorList>
    </citation>
    <scope>NUCLEOTIDE SEQUENCE [LARGE SCALE GENOMIC DNA]</scope>
    <source>
        <strain evidence="6">U-32</strain>
    </source>
</reference>
<dbReference type="HOGENOM" id="CLU_041278_0_0_11"/>
<dbReference type="InterPro" id="IPR042070">
    <property type="entry name" value="PucR_C-HTH_sf"/>
</dbReference>
<dbReference type="Gene3D" id="1.10.10.2840">
    <property type="entry name" value="PucR C-terminal helix-turn-helix domain"/>
    <property type="match status" value="1"/>
</dbReference>
<dbReference type="PANTHER" id="PTHR33744:SF1">
    <property type="entry name" value="DNA-BINDING TRANSCRIPTIONAL ACTIVATOR ADER"/>
    <property type="match status" value="1"/>
</dbReference>
<evidence type="ECO:0000313" key="6">
    <source>
        <dbReference type="Proteomes" id="UP000000328"/>
    </source>
</evidence>
<sequence>MAAVVLTELPSFADRLTERGVVEEKTFYARGDWVAPADMRQSFMDNARSALVLMTDGFETRADWIAAPLATGRRRAEQGVPLEAVLHLFRLGTELLWEMLLAAARRRSPDELAEFVDSVMVLWQATDRVSTAMVEGYRSREIQLQTRVNRRRERLVRVLVEGRGVDPAVAADAEADLGLPGHGRYVVVLVVCDLTAEEMGPVPELAALGVRVVVAPYRDRVVWLVELGGHTADRLAGLLAPHLRHRAALSGEVDGLAEIGIAYQLAEIALHTQAPDVPGLAVLDDRLPEALVVASPRLAHRLAARTLGRVLDLEDEERQVLLDTLRAWFGADRSPTRAGELLYCHRNTVLNRLRKLEQLTGASLEDDRHQLCCRLALLAHDHLRRE</sequence>
<dbReference type="InterPro" id="IPR051448">
    <property type="entry name" value="CdaR-like_regulators"/>
</dbReference>
<evidence type="ECO:0000259" key="3">
    <source>
        <dbReference type="Pfam" id="PF14361"/>
    </source>
</evidence>
<proteinExistence type="inferred from homology"/>
<name>A0A0H3D6T9_AMYMU</name>
<dbReference type="eggNOG" id="COG2508">
    <property type="taxonomic scope" value="Bacteria"/>
</dbReference>
<comment type="similarity">
    <text evidence="1">Belongs to the CdaR family.</text>
</comment>
<dbReference type="Pfam" id="PF17853">
    <property type="entry name" value="GGDEF_2"/>
    <property type="match status" value="1"/>
</dbReference>
<feature type="domain" description="RsbT co-antagonist protein RsbRD N-terminal" evidence="3">
    <location>
        <begin position="10"/>
        <end position="152"/>
    </location>
</feature>
<dbReference type="EMBL" id="CP002000">
    <property type="protein sequence ID" value="ADJ45783.1"/>
    <property type="molecule type" value="Genomic_DNA"/>
</dbReference>
<evidence type="ECO:0000259" key="4">
    <source>
        <dbReference type="Pfam" id="PF17853"/>
    </source>
</evidence>
<organism evidence="5 6">
    <name type="scientific">Amycolatopsis mediterranei (strain U-32)</name>
    <dbReference type="NCBI Taxonomy" id="749927"/>
    <lineage>
        <taxon>Bacteria</taxon>
        <taxon>Bacillati</taxon>
        <taxon>Actinomycetota</taxon>
        <taxon>Actinomycetes</taxon>
        <taxon>Pseudonocardiales</taxon>
        <taxon>Pseudonocardiaceae</taxon>
        <taxon>Amycolatopsis</taxon>
    </lineage>
</organism>
<protein>
    <recommendedName>
        <fullName evidence="7">PucR family transcriptional regulator</fullName>
    </recommendedName>
</protein>